<accession>A0A1C0AQL6</accession>
<evidence type="ECO:0000313" key="1">
    <source>
        <dbReference type="EMBL" id="OCL36570.1"/>
    </source>
</evidence>
<dbReference type="SUPFAM" id="SSF52540">
    <property type="entry name" value="P-loop containing nucleoside triphosphate hydrolases"/>
    <property type="match status" value="1"/>
</dbReference>
<evidence type="ECO:0000313" key="2">
    <source>
        <dbReference type="Proteomes" id="UP000093501"/>
    </source>
</evidence>
<comment type="caution">
    <text evidence="1">The sequence shown here is derived from an EMBL/GenBank/DDBJ whole genome shotgun (WGS) entry which is preliminary data.</text>
</comment>
<organism evidence="1 2">
    <name type="scientific">Tessaracoccus lapidicaptus</name>
    <dbReference type="NCBI Taxonomy" id="1427523"/>
    <lineage>
        <taxon>Bacteria</taxon>
        <taxon>Bacillati</taxon>
        <taxon>Actinomycetota</taxon>
        <taxon>Actinomycetes</taxon>
        <taxon>Propionibacteriales</taxon>
        <taxon>Propionibacteriaceae</taxon>
        <taxon>Tessaracoccus</taxon>
    </lineage>
</organism>
<reference evidence="2" key="1">
    <citation type="submission" date="2016-07" db="EMBL/GenBank/DDBJ databases">
        <authorList>
            <person name="Florea S."/>
            <person name="Webb J.S."/>
            <person name="Jaromczyk J."/>
            <person name="Schardl C.L."/>
        </authorList>
    </citation>
    <scope>NUCLEOTIDE SEQUENCE [LARGE SCALE GENOMIC DNA]</scope>
    <source>
        <strain evidence="2">IPBSL-7</strain>
    </source>
</reference>
<name>A0A1C0AQL6_9ACTN</name>
<proteinExistence type="predicted"/>
<dbReference type="AlphaFoldDB" id="A0A1C0AQL6"/>
<dbReference type="CDD" id="cd00882">
    <property type="entry name" value="Ras_like_GTPase"/>
    <property type="match status" value="1"/>
</dbReference>
<dbReference type="EMBL" id="MBQD01000011">
    <property type="protein sequence ID" value="OCL36570.1"/>
    <property type="molecule type" value="Genomic_DNA"/>
</dbReference>
<dbReference type="Proteomes" id="UP000093501">
    <property type="component" value="Unassembled WGS sequence"/>
</dbReference>
<dbReference type="InterPro" id="IPR027417">
    <property type="entry name" value="P-loop_NTPase"/>
</dbReference>
<dbReference type="RefSeq" id="WP_068750937.1">
    <property type="nucleotide sequence ID" value="NZ_LR214441.1"/>
</dbReference>
<keyword evidence="2" id="KW-1185">Reference proteome</keyword>
<protein>
    <submittedName>
        <fullName evidence="1">Uncharacterized protein</fullName>
    </submittedName>
</protein>
<sequence>MSGAQNLAAAFRQLDDALTTAQFPLPLYGADRLRTLTVTLGQQLRDHLMPRADRLDAPLLAVVGGSTGAGKSTLVNSLLRAQVTRPGVLRPTTKSPVLVCHPDDEEWFRSDNVLPGLVRTDTQLHDSRALHIVTFPDLPPGLAVLDAPDIDSVDDANRTLARQLLLAADLWLFVTSAARYADAVPWDYLATAAERNTVVSVVINRCPPGAVDEVAGHLAQMLAERGLAAAKLFAIVERALPDDGLLPLGDVAGIRQWLVALASQTEARSQVAVQTLAGTVRSLDGELQELADGMRRQQEALSELHDDAARAHREAADAVDRATGDGTLLRGEILARWQDLVGTGEFMRSVEQRISALRDRISGWFTGDQRIEAVEVAISDGLAAVLRDAGERAAEGTAAAWSHTRWGRDILAAEPGLAVPSPGFEQAAEDAIRAWQSDVLRLVEEQGRGKRMRARFLALGTNAVGAALMIYAFSLTGGLIGAEVGIAAGASVLAQRLLEAVFGEDAVRRLAQQARAELSARVDGVLAAELSRFTDVLGALAVDDEAPARIEASRVALRSAARDAFDDLTKPVGMD</sequence>
<gene>
    <name evidence="1" type="ORF">BCR15_01535</name>
</gene>
<dbReference type="Gene3D" id="3.40.50.300">
    <property type="entry name" value="P-loop containing nucleotide triphosphate hydrolases"/>
    <property type="match status" value="1"/>
</dbReference>